<evidence type="ECO:0000313" key="6">
    <source>
        <dbReference type="EMBL" id="MEE6714297.1"/>
    </source>
</evidence>
<evidence type="ECO:0000256" key="2">
    <source>
        <dbReference type="ARBA" id="ARBA00022801"/>
    </source>
</evidence>
<keyword evidence="2" id="KW-0378">Hydrolase</keyword>
<sequence>MTVYQQTSVRTQPRPVDGTGTVEQDFLWLLHYQPDMVPSQIPDTVEAVKKYKTDQGRFFIAGKFNKLSRHPENLDNRTMLALDFDELDTQEKFIDAIKKALPDTEWYAYPSITYGVPGRGVRYRLVVRLSRAYLQSEHLALIYGVAKMIGYPIDDQTKDWVRIMGLPVLNRHSGRLDLIHHEGAPLAVDDFLVAHPYEAPKADTTASRQYVAAQTGNTEADLPGKNFIDGITASKMIEDWAMKHEDQLQSEGEFTSVMIYLIQCWRAGWIDEITVRTAMKTLALGNEQWAINNFNKFNAHLTMAYQPPRVPFRARFNSNEPPAQWQPGRVRLMTKTELKQAVIEDHSNVLTRINEDAKPGQEKKSLSPAAVGKLLKRHIPMWRTEDRDGALIYLYDPDKGIYDGSPLQLQRWVQLIEPNYDEPKVKKVAYFLQGIVPVKEPEDDPMLVPVGNGIFDYRTKTLHPFGPGYFFIAKTATNYVAHCQEPTLVNKQTREIWRPSEFIMALAVNNPQVIQLLFEVIADAANGNYSRRQAIFLVGSMVSTSENGSNGKGTFQDLVQAIVGDENTAHLKVDEMDQRFAIINLLGKSVNIGDDLQASVYIDNSSSFNSAVTGDVLYSDVKNKKPVAFRFKGAMIQSTNEMPRFKNKTGGTYRRMVLVPFNAHFSGDNDNPDVKNDYIYRKEVREWFLSRALEMPFFKRFTTPDVSKTMLDDFKLENDPIRQFVDDELQFDNHAVWRLKGGPQYTDDHTLSGVYDRYRAWAQENGFSKPVSQKTFTQQLKGLLNETPTKKTTITPQEWEDLKHGRKELHEVIPLAEAAYSYKQAMFSTGNERVIEFGTRKQIDDALAITIPAQNSPEYLKQKSALQRLQTRFLA</sequence>
<evidence type="ECO:0000259" key="5">
    <source>
        <dbReference type="PROSITE" id="PS51206"/>
    </source>
</evidence>
<dbReference type="SUPFAM" id="SSF52540">
    <property type="entry name" value="P-loop containing nucleoside triphosphate hydrolases"/>
    <property type="match status" value="1"/>
</dbReference>
<keyword evidence="3" id="KW-0347">Helicase</keyword>
<name>A0ABU7SVB0_9LACO</name>
<dbReference type="Gene3D" id="3.40.50.300">
    <property type="entry name" value="P-loop containing nucleotide triphosphate hydrolases"/>
    <property type="match status" value="1"/>
</dbReference>
<gene>
    <name evidence="6" type="ORF">PS435_00370</name>
</gene>
<dbReference type="Pfam" id="PF19263">
    <property type="entry name" value="DUF5906"/>
    <property type="match status" value="1"/>
</dbReference>
<accession>A0ABU7SVB0</accession>
<dbReference type="SMART" id="SM00885">
    <property type="entry name" value="D5_N"/>
    <property type="match status" value="1"/>
</dbReference>
<keyword evidence="7" id="KW-1185">Reference proteome</keyword>
<comment type="caution">
    <text evidence="6">The sequence shown here is derived from an EMBL/GenBank/DDBJ whole genome shotgun (WGS) entry which is preliminary data.</text>
</comment>
<organism evidence="6 7">
    <name type="scientific">Schleiferilactobacillus harbinensis</name>
    <dbReference type="NCBI Taxonomy" id="304207"/>
    <lineage>
        <taxon>Bacteria</taxon>
        <taxon>Bacillati</taxon>
        <taxon>Bacillota</taxon>
        <taxon>Bacilli</taxon>
        <taxon>Lactobacillales</taxon>
        <taxon>Lactobacillaceae</taxon>
        <taxon>Schleiferilactobacillus</taxon>
    </lineage>
</organism>
<dbReference type="Proteomes" id="UP001330016">
    <property type="component" value="Unassembled WGS sequence"/>
</dbReference>
<keyword evidence="1" id="KW-0547">Nucleotide-binding</keyword>
<dbReference type="Pfam" id="PF03288">
    <property type="entry name" value="Pox_D5"/>
    <property type="match status" value="1"/>
</dbReference>
<proteinExistence type="predicted"/>
<evidence type="ECO:0000256" key="4">
    <source>
        <dbReference type="ARBA" id="ARBA00022840"/>
    </source>
</evidence>
<dbReference type="InterPro" id="IPR051620">
    <property type="entry name" value="ORF904-like_C"/>
</dbReference>
<protein>
    <submittedName>
        <fullName evidence="6">Phage/plasmid primase, P4 family</fullName>
    </submittedName>
</protein>
<dbReference type="PANTHER" id="PTHR35372">
    <property type="entry name" value="ATP BINDING PROTEIN-RELATED"/>
    <property type="match status" value="1"/>
</dbReference>
<dbReference type="InterPro" id="IPR014015">
    <property type="entry name" value="Helicase_SF3_DNA-vir"/>
</dbReference>
<feature type="domain" description="SF3 helicase" evidence="5">
    <location>
        <begin position="512"/>
        <end position="674"/>
    </location>
</feature>
<dbReference type="PANTHER" id="PTHR35372:SF2">
    <property type="entry name" value="SF3 HELICASE DOMAIN-CONTAINING PROTEIN"/>
    <property type="match status" value="1"/>
</dbReference>
<dbReference type="InterPro" id="IPR045455">
    <property type="entry name" value="NrS-1_pol-like_helicase"/>
</dbReference>
<dbReference type="RefSeq" id="WP_331243023.1">
    <property type="nucleotide sequence ID" value="NZ_JAQSGJ010000001.1"/>
</dbReference>
<dbReference type="InterPro" id="IPR006500">
    <property type="entry name" value="Helicase_put_C_phage/plasmid"/>
</dbReference>
<evidence type="ECO:0000313" key="7">
    <source>
        <dbReference type="Proteomes" id="UP001330016"/>
    </source>
</evidence>
<evidence type="ECO:0000256" key="3">
    <source>
        <dbReference type="ARBA" id="ARBA00022806"/>
    </source>
</evidence>
<dbReference type="InterPro" id="IPR027417">
    <property type="entry name" value="P-loop_NTPase"/>
</dbReference>
<dbReference type="InterPro" id="IPR004968">
    <property type="entry name" value="DNA_primase/NTPase_C"/>
</dbReference>
<dbReference type="Pfam" id="PF08706">
    <property type="entry name" value="D5_N"/>
    <property type="match status" value="1"/>
</dbReference>
<reference evidence="6 7" key="1">
    <citation type="submission" date="2023-02" db="EMBL/GenBank/DDBJ databases">
        <title>The predominant lactic acid bacteria and yeasts involved in the spontaneous fermentation of millet during the production of the traditional porridge Hausa koko in Ghana.</title>
        <authorList>
            <person name="Atter A."/>
            <person name="Diaz M."/>
        </authorList>
    </citation>
    <scope>NUCLEOTIDE SEQUENCE [LARGE SCALE GENOMIC DNA]</scope>
    <source>
        <strain evidence="6 7">FI11640</strain>
    </source>
</reference>
<evidence type="ECO:0000256" key="1">
    <source>
        <dbReference type="ARBA" id="ARBA00022741"/>
    </source>
</evidence>
<dbReference type="InterPro" id="IPR014818">
    <property type="entry name" value="Phage/plasmid_primase_P4_C"/>
</dbReference>
<dbReference type="NCBIfam" id="TIGR01613">
    <property type="entry name" value="primase_Cterm"/>
    <property type="match status" value="1"/>
</dbReference>
<dbReference type="EMBL" id="JAQSGK010000001">
    <property type="protein sequence ID" value="MEE6714297.1"/>
    <property type="molecule type" value="Genomic_DNA"/>
</dbReference>
<dbReference type="PROSITE" id="PS51206">
    <property type="entry name" value="SF3_HELICASE_1"/>
    <property type="match status" value="1"/>
</dbReference>
<keyword evidence="4" id="KW-0067">ATP-binding</keyword>